<feature type="signal peptide" evidence="1">
    <location>
        <begin position="1"/>
        <end position="19"/>
    </location>
</feature>
<evidence type="ECO:0000256" key="1">
    <source>
        <dbReference type="SAM" id="SignalP"/>
    </source>
</evidence>
<dbReference type="RefSeq" id="WP_022430944.1">
    <property type="nucleotide sequence ID" value="NZ_FR899299.1"/>
</dbReference>
<organism evidence="2">
    <name type="scientific">Leyella stercorea CAG:629</name>
    <dbReference type="NCBI Taxonomy" id="1263103"/>
    <lineage>
        <taxon>Bacteria</taxon>
        <taxon>Pseudomonadati</taxon>
        <taxon>Bacteroidota</taxon>
        <taxon>Bacteroidia</taxon>
        <taxon>Bacteroidales</taxon>
        <taxon>Prevotellaceae</taxon>
        <taxon>Leyella</taxon>
    </lineage>
</organism>
<keyword evidence="1" id="KW-0732">Signal</keyword>
<dbReference type="Proteomes" id="UP000018072">
    <property type="component" value="Unassembled WGS sequence"/>
</dbReference>
<proteinExistence type="predicted"/>
<accession>R7H3J9</accession>
<reference evidence="2" key="1">
    <citation type="submission" date="2012-11" db="EMBL/GenBank/DDBJ databases">
        <title>Dependencies among metagenomic species, viruses, plasmids and units of genetic variation.</title>
        <authorList>
            <person name="Nielsen H.B."/>
            <person name="Almeida M."/>
            <person name="Juncker A.S."/>
            <person name="Rasmussen S."/>
            <person name="Li J."/>
            <person name="Sunagawa S."/>
            <person name="Plichta D."/>
            <person name="Gautier L."/>
            <person name="Le Chatelier E."/>
            <person name="Peletier E."/>
            <person name="Bonde I."/>
            <person name="Nielsen T."/>
            <person name="Manichanh C."/>
            <person name="Arumugam M."/>
            <person name="Batto J."/>
            <person name="Santos M.B.Q.D."/>
            <person name="Blom N."/>
            <person name="Borruel N."/>
            <person name="Burgdorf K.S."/>
            <person name="Boumezbeur F."/>
            <person name="Casellas F."/>
            <person name="Dore J."/>
            <person name="Guarner F."/>
            <person name="Hansen T."/>
            <person name="Hildebrand F."/>
            <person name="Kaas R.S."/>
            <person name="Kennedy S."/>
            <person name="Kristiansen K."/>
            <person name="Kultima J.R."/>
            <person name="Leonard P."/>
            <person name="Levenez F."/>
            <person name="Lund O."/>
            <person name="Moumen B."/>
            <person name="Le Paslier D."/>
            <person name="Pons N."/>
            <person name="Pedersen O."/>
            <person name="Prifti E."/>
            <person name="Qin J."/>
            <person name="Raes J."/>
            <person name="Tap J."/>
            <person name="Tims S."/>
            <person name="Ussery D.W."/>
            <person name="Yamada T."/>
            <person name="MetaHit consortium"/>
            <person name="Renault P."/>
            <person name="Sicheritz-Ponten T."/>
            <person name="Bork P."/>
            <person name="Wang J."/>
            <person name="Brunak S."/>
            <person name="Ehrlich S.D."/>
        </authorList>
    </citation>
    <scope>NUCLEOTIDE SEQUENCE [LARGE SCALE GENOMIC DNA]</scope>
</reference>
<gene>
    <name evidence="2" type="ORF">BN741_01845</name>
</gene>
<protein>
    <recommendedName>
        <fullName evidence="3">Lipoprotein</fullName>
    </recommendedName>
</protein>
<dbReference type="STRING" id="1263103.BN741_01845"/>
<evidence type="ECO:0008006" key="3">
    <source>
        <dbReference type="Google" id="ProtNLM"/>
    </source>
</evidence>
<dbReference type="AlphaFoldDB" id="R7H3J9"/>
<sequence length="164" mass="19030">MKKVFLSLLISLIALTVSAQMQRTFLGCTLTSSYQDVKRHLTQEKYNLESNDDLIVVFNTKFAGFDCESVSFEFYKSKLFCVTIKFEESYIKSNLLKTLGVFADKLDNKYSTFKVLDLEDAKVYMDDKTRCYLTIAGNSKMGLYMRYKDKQLNDEREAENDSEL</sequence>
<dbReference type="EMBL" id="CBIT010000209">
    <property type="protein sequence ID" value="CDE33945.1"/>
    <property type="molecule type" value="Genomic_DNA"/>
</dbReference>
<feature type="chain" id="PRO_5004434928" description="Lipoprotein" evidence="1">
    <location>
        <begin position="20"/>
        <end position="164"/>
    </location>
</feature>
<comment type="caution">
    <text evidence="2">The sequence shown here is derived from an EMBL/GenBank/DDBJ whole genome shotgun (WGS) entry which is preliminary data.</text>
</comment>
<evidence type="ECO:0000313" key="2">
    <source>
        <dbReference type="EMBL" id="CDE33945.1"/>
    </source>
</evidence>
<name>R7H3J9_9BACT</name>